<dbReference type="NCBIfam" id="TIGR00360">
    <property type="entry name" value="ComEC_N-term"/>
    <property type="match status" value="1"/>
</dbReference>
<keyword evidence="2" id="KW-1003">Cell membrane</keyword>
<dbReference type="RefSeq" id="WP_073253030.1">
    <property type="nucleotide sequence ID" value="NZ_FRCR01000001.1"/>
</dbReference>
<proteinExistence type="predicted"/>
<feature type="transmembrane region" description="Helical" evidence="6">
    <location>
        <begin position="489"/>
        <end position="506"/>
    </location>
</feature>
<dbReference type="STRING" id="447595.SAMN05660826_00074"/>
<evidence type="ECO:0000256" key="6">
    <source>
        <dbReference type="SAM" id="Phobius"/>
    </source>
</evidence>
<dbReference type="InterPro" id="IPR004477">
    <property type="entry name" value="ComEC_N"/>
</dbReference>
<dbReference type="Pfam" id="PF13567">
    <property type="entry name" value="DUF4131"/>
    <property type="match status" value="1"/>
</dbReference>
<dbReference type="CDD" id="cd07731">
    <property type="entry name" value="ComA-like_MBL-fold"/>
    <property type="match status" value="1"/>
</dbReference>
<dbReference type="Proteomes" id="UP000184375">
    <property type="component" value="Unassembled WGS sequence"/>
</dbReference>
<dbReference type="NCBIfam" id="TIGR00361">
    <property type="entry name" value="ComEC_Rec2"/>
    <property type="match status" value="1"/>
</dbReference>
<evidence type="ECO:0000313" key="9">
    <source>
        <dbReference type="Proteomes" id="UP000184375"/>
    </source>
</evidence>
<feature type="transmembrane region" description="Helical" evidence="6">
    <location>
        <begin position="371"/>
        <end position="390"/>
    </location>
</feature>
<dbReference type="InterPro" id="IPR001279">
    <property type="entry name" value="Metallo-B-lactamas"/>
</dbReference>
<dbReference type="PANTHER" id="PTHR30619">
    <property type="entry name" value="DNA INTERNALIZATION/COMPETENCE PROTEIN COMEC/REC2"/>
    <property type="match status" value="1"/>
</dbReference>
<dbReference type="Gene3D" id="3.60.15.10">
    <property type="entry name" value="Ribonuclease Z/Hydroxyacylglutathione hydrolase-like"/>
    <property type="match status" value="1"/>
</dbReference>
<keyword evidence="9" id="KW-1185">Reference proteome</keyword>
<dbReference type="SUPFAM" id="SSF56281">
    <property type="entry name" value="Metallo-hydrolase/oxidoreductase"/>
    <property type="match status" value="1"/>
</dbReference>
<keyword evidence="4 6" id="KW-1133">Transmembrane helix</keyword>
<dbReference type="InterPro" id="IPR052159">
    <property type="entry name" value="Competence_DNA_uptake"/>
</dbReference>
<dbReference type="SMART" id="SM00849">
    <property type="entry name" value="Lactamase_B"/>
    <property type="match status" value="1"/>
</dbReference>
<evidence type="ECO:0000256" key="1">
    <source>
        <dbReference type="ARBA" id="ARBA00004651"/>
    </source>
</evidence>
<dbReference type="InterPro" id="IPR035681">
    <property type="entry name" value="ComA-like_MBL"/>
</dbReference>
<dbReference type="EMBL" id="FRCR01000001">
    <property type="protein sequence ID" value="SHM05111.1"/>
    <property type="molecule type" value="Genomic_DNA"/>
</dbReference>
<accession>A0A1M7FM16</accession>
<dbReference type="InterPro" id="IPR004797">
    <property type="entry name" value="Competence_ComEC/Rec2"/>
</dbReference>
<dbReference type="GO" id="GO:0030420">
    <property type="term" value="P:establishment of competence for transformation"/>
    <property type="evidence" value="ECO:0007669"/>
    <property type="project" value="InterPro"/>
</dbReference>
<dbReference type="Pfam" id="PF03772">
    <property type="entry name" value="Competence"/>
    <property type="match status" value="1"/>
</dbReference>
<sequence>MYRPFLFAFLFFASGIAAGEYIRTLWPFIILLISGFSLYFVVRDLRKSVLLGIIIFALGALYHIFYSARMEGTIADYAGSYRTIIGTVVTPPEVEDTKVTYEVRTLHVLQDERYVKAPGKIRVTIPRKDSIKLLNYGDVAEFSGNLRLPRNYDNPGGFNYMAYLSQKGITATMFSREMKYLGKGNVNLLVESALNFRERIQNLYRRVLPNRLASLLSGIVLGLKGDIPDDVLEAFGNGGVLHILTASGYNVGIIYAGAGWILNFFKLSRTASFIAGSLAVLFYSLMAGMAPPVLRAAIMLEVVMLGRLIGRKSDPLNSLSFAGFLLLLINSFNLFSASFQLSFAATAGIVLFFKPVQRFFYKVPAFFRDSLAVLVSAQLLLFPFLMYYFHKISLAGFLLNFIIVPLAGAALIGGFLGGLVNFIPFLAVPIVKVTGVMIFLIDRITTFASKLPYAAFSVPSLGPLAGLAYFTVLYAVFAPVEALRIKKRYKYVAVGLCLLIVLASLISTSSGFEVTFLDVGQGDCIFIKTEDGKTMLIDGGGMPLYYKGSFDIGKDVVLPYLYNKGVRKLDAVVFTHFDSDHAGGLISIIEEMDIEVIIVGHADGSEIYQKMVEIAKRRKIPIFMVSRGDAFRIGEAAFYVLNPAKRHLFDDDNDNSVVLKMMYKGLSFLFTGDLGFEGEKDLIDECDIRSDVLKIAHHGSATSTSEEFLKKVAPKIAVISVGENNSFGHPSSRVLELLEENKIKVFRTDVHGAISFKIKGSSVEIFTSKKQFKRYKVRR</sequence>
<dbReference type="PANTHER" id="PTHR30619:SF1">
    <property type="entry name" value="RECOMBINATION PROTEIN 2"/>
    <property type="match status" value="1"/>
</dbReference>
<feature type="transmembrane region" description="Helical" evidence="6">
    <location>
        <begin position="270"/>
        <end position="287"/>
    </location>
</feature>
<evidence type="ECO:0000256" key="2">
    <source>
        <dbReference type="ARBA" id="ARBA00022475"/>
    </source>
</evidence>
<keyword evidence="3 6" id="KW-0812">Transmembrane</keyword>
<feature type="transmembrane region" description="Helical" evidence="6">
    <location>
        <begin position="453"/>
        <end position="477"/>
    </location>
</feature>
<feature type="transmembrane region" description="Helical" evidence="6">
    <location>
        <begin position="25"/>
        <end position="42"/>
    </location>
</feature>
<evidence type="ECO:0000313" key="8">
    <source>
        <dbReference type="EMBL" id="SHM05111.1"/>
    </source>
</evidence>
<dbReference type="AlphaFoldDB" id="A0A1M7FM16"/>
<reference evidence="9" key="1">
    <citation type="submission" date="2016-11" db="EMBL/GenBank/DDBJ databases">
        <authorList>
            <person name="Varghese N."/>
            <person name="Submissions S."/>
        </authorList>
    </citation>
    <scope>NUCLEOTIDE SEQUENCE [LARGE SCALE GENOMIC DNA]</scope>
    <source>
        <strain evidence="9">DSM 18802</strain>
    </source>
</reference>
<dbReference type="InterPro" id="IPR025405">
    <property type="entry name" value="DUF4131"/>
</dbReference>
<feature type="transmembrane region" description="Helical" evidence="6">
    <location>
        <begin position="322"/>
        <end position="351"/>
    </location>
</feature>
<organism evidence="8 9">
    <name type="scientific">Caldanaerovirga acetigignens</name>
    <dbReference type="NCBI Taxonomy" id="447595"/>
    <lineage>
        <taxon>Bacteria</taxon>
        <taxon>Bacillati</taxon>
        <taxon>Bacillota</taxon>
        <taxon>Clostridia</taxon>
        <taxon>Thermosediminibacterales</taxon>
        <taxon>Thermosediminibacteraceae</taxon>
        <taxon>Caldanaerovirga</taxon>
    </lineage>
</organism>
<keyword evidence="5 6" id="KW-0472">Membrane</keyword>
<feature type="transmembrane region" description="Helical" evidence="6">
    <location>
        <begin position="397"/>
        <end position="416"/>
    </location>
</feature>
<comment type="subcellular location">
    <subcellularLocation>
        <location evidence="1">Cell membrane</location>
        <topology evidence="1">Multi-pass membrane protein</topology>
    </subcellularLocation>
</comment>
<protein>
    <submittedName>
        <fullName evidence="8">Competence protein ComEC</fullName>
    </submittedName>
</protein>
<evidence type="ECO:0000256" key="4">
    <source>
        <dbReference type="ARBA" id="ARBA00022989"/>
    </source>
</evidence>
<dbReference type="InterPro" id="IPR036866">
    <property type="entry name" value="RibonucZ/Hydroxyglut_hydro"/>
</dbReference>
<evidence type="ECO:0000256" key="5">
    <source>
        <dbReference type="ARBA" id="ARBA00023136"/>
    </source>
</evidence>
<dbReference type="GO" id="GO:0005886">
    <property type="term" value="C:plasma membrane"/>
    <property type="evidence" value="ECO:0007669"/>
    <property type="project" value="UniProtKB-SubCell"/>
</dbReference>
<feature type="transmembrane region" description="Helical" evidence="6">
    <location>
        <begin position="240"/>
        <end position="263"/>
    </location>
</feature>
<feature type="transmembrane region" description="Helical" evidence="6">
    <location>
        <begin position="49"/>
        <end position="68"/>
    </location>
</feature>
<gene>
    <name evidence="8" type="ORF">SAMN05660826_00074</name>
</gene>
<evidence type="ECO:0000259" key="7">
    <source>
        <dbReference type="SMART" id="SM00849"/>
    </source>
</evidence>
<name>A0A1M7FM16_9FIRM</name>
<evidence type="ECO:0000256" key="3">
    <source>
        <dbReference type="ARBA" id="ARBA00022692"/>
    </source>
</evidence>
<dbReference type="Pfam" id="PF00753">
    <property type="entry name" value="Lactamase_B"/>
    <property type="match status" value="1"/>
</dbReference>
<feature type="transmembrane region" description="Helical" evidence="6">
    <location>
        <begin position="422"/>
        <end position="441"/>
    </location>
</feature>
<feature type="domain" description="Metallo-beta-lactamase" evidence="7">
    <location>
        <begin position="521"/>
        <end position="723"/>
    </location>
</feature>